<reference evidence="3 4" key="1">
    <citation type="submission" date="2020-09" db="EMBL/GenBank/DDBJ databases">
        <title>novel species in genus Nocardioides.</title>
        <authorList>
            <person name="Zhang G."/>
        </authorList>
    </citation>
    <scope>NUCLEOTIDE SEQUENCE [LARGE SCALE GENOMIC DNA]</scope>
    <source>
        <strain evidence="3 4">19197</strain>
    </source>
</reference>
<evidence type="ECO:0000256" key="1">
    <source>
        <dbReference type="ARBA" id="ARBA00006484"/>
    </source>
</evidence>
<evidence type="ECO:0000313" key="3">
    <source>
        <dbReference type="EMBL" id="MBD3917052.1"/>
    </source>
</evidence>
<dbReference type="EMBL" id="JACXYY010000010">
    <property type="protein sequence ID" value="MBD3917052.1"/>
    <property type="molecule type" value="Genomic_DNA"/>
</dbReference>
<dbReference type="Gene3D" id="3.40.50.720">
    <property type="entry name" value="NAD(P)-binding Rossmann-like Domain"/>
    <property type="match status" value="1"/>
</dbReference>
<dbReference type="PRINTS" id="PR00080">
    <property type="entry name" value="SDRFAMILY"/>
</dbReference>
<evidence type="ECO:0000313" key="4">
    <source>
        <dbReference type="Proteomes" id="UP000649289"/>
    </source>
</evidence>
<protein>
    <submittedName>
        <fullName evidence="3">SDR family oxidoreductase</fullName>
    </submittedName>
</protein>
<dbReference type="SUPFAM" id="SSF51735">
    <property type="entry name" value="NAD(P)-binding Rossmann-fold domains"/>
    <property type="match status" value="1"/>
</dbReference>
<comment type="caution">
    <text evidence="3">The sequence shown here is derived from an EMBL/GenBank/DDBJ whole genome shotgun (WGS) entry which is preliminary data.</text>
</comment>
<keyword evidence="4" id="KW-1185">Reference proteome</keyword>
<organism evidence="3 4">
    <name type="scientific">Nocardioides hwasunensis</name>
    <dbReference type="NCBI Taxonomy" id="397258"/>
    <lineage>
        <taxon>Bacteria</taxon>
        <taxon>Bacillati</taxon>
        <taxon>Actinomycetota</taxon>
        <taxon>Actinomycetes</taxon>
        <taxon>Propionibacteriales</taxon>
        <taxon>Nocardioidaceae</taxon>
        <taxon>Nocardioides</taxon>
    </lineage>
</organism>
<accession>A0ABR8MM03</accession>
<dbReference type="InterPro" id="IPR002347">
    <property type="entry name" value="SDR_fam"/>
</dbReference>
<dbReference type="PROSITE" id="PS00061">
    <property type="entry name" value="ADH_SHORT"/>
    <property type="match status" value="1"/>
</dbReference>
<dbReference type="PRINTS" id="PR00081">
    <property type="entry name" value="GDHRDH"/>
</dbReference>
<name>A0ABR8MM03_9ACTN</name>
<sequence>MSTQELAGKVALVTGAGSGLGRSIAERLARGGAAVACCDLSEDSARETSELITSAGGRSVALAFDVTDEAATDAAVDVAADRLGGLDAVVANAGIAGEGAARGLELASWERIIAVHLTGTFLTTRAALRHLVERPGGSIVMQASAAGLVGLPNTPAYSAAKSGIIGLARQVARDYAHLGIRINAIAPGTVLTPLVQQAYDERFGADVEAGLEARAASIPLGMGRPDDIAAAAAFLVSDEARWITGTVMPVDGGLSQLRP</sequence>
<keyword evidence="2" id="KW-0560">Oxidoreductase</keyword>
<evidence type="ECO:0000256" key="2">
    <source>
        <dbReference type="ARBA" id="ARBA00023002"/>
    </source>
</evidence>
<dbReference type="InterPro" id="IPR036291">
    <property type="entry name" value="NAD(P)-bd_dom_sf"/>
</dbReference>
<proteinExistence type="inferred from homology"/>
<dbReference type="RefSeq" id="WP_191201379.1">
    <property type="nucleotide sequence ID" value="NZ_BAAAPA010000001.1"/>
</dbReference>
<dbReference type="InterPro" id="IPR020904">
    <property type="entry name" value="Sc_DH/Rdtase_CS"/>
</dbReference>
<dbReference type="PANTHER" id="PTHR42760">
    <property type="entry name" value="SHORT-CHAIN DEHYDROGENASES/REDUCTASES FAMILY MEMBER"/>
    <property type="match status" value="1"/>
</dbReference>
<comment type="similarity">
    <text evidence="1">Belongs to the short-chain dehydrogenases/reductases (SDR) family.</text>
</comment>
<dbReference type="Pfam" id="PF13561">
    <property type="entry name" value="adh_short_C2"/>
    <property type="match status" value="1"/>
</dbReference>
<dbReference type="PANTHER" id="PTHR42760:SF133">
    <property type="entry name" value="3-OXOACYL-[ACYL-CARRIER-PROTEIN] REDUCTASE"/>
    <property type="match status" value="1"/>
</dbReference>
<dbReference type="Proteomes" id="UP000649289">
    <property type="component" value="Unassembled WGS sequence"/>
</dbReference>
<gene>
    <name evidence="3" type="ORF">IEZ25_20730</name>
</gene>